<sequence>MQRHFFIAAASTSRNIFWDYRTQPLQPMNYTPGQCSFEKNKCLNVESLASFNPTNNLICERARIGQRQQCWQPHPVEGKDHVCQRQRHCHVRDCCRFARQLHAQEQLVAAVSGSLRQCKAVQQQLDLLQRQFAALATAQRHFAMPSQTIVHDFLILARLTIRLSYVWLGSHACHSTGNSQHGRAVIVFRVISDLFDPRRRYQLAHRHLLKTGSTPLLKSFGTALAEDYSS</sequence>
<reference evidence="1" key="1">
    <citation type="submission" date="2023-03" db="EMBL/GenBank/DDBJ databases">
        <title>Massive genome expansion in bonnet fungi (Mycena s.s.) driven by repeated elements and novel gene families across ecological guilds.</title>
        <authorList>
            <consortium name="Lawrence Berkeley National Laboratory"/>
            <person name="Harder C.B."/>
            <person name="Miyauchi S."/>
            <person name="Viragh M."/>
            <person name="Kuo A."/>
            <person name="Thoen E."/>
            <person name="Andreopoulos B."/>
            <person name="Lu D."/>
            <person name="Skrede I."/>
            <person name="Drula E."/>
            <person name="Henrissat B."/>
            <person name="Morin E."/>
            <person name="Kohler A."/>
            <person name="Barry K."/>
            <person name="LaButti K."/>
            <person name="Morin E."/>
            <person name="Salamov A."/>
            <person name="Lipzen A."/>
            <person name="Mereny Z."/>
            <person name="Hegedus B."/>
            <person name="Baldrian P."/>
            <person name="Stursova M."/>
            <person name="Weitz H."/>
            <person name="Taylor A."/>
            <person name="Grigoriev I.V."/>
            <person name="Nagy L.G."/>
            <person name="Martin F."/>
            <person name="Kauserud H."/>
        </authorList>
    </citation>
    <scope>NUCLEOTIDE SEQUENCE</scope>
    <source>
        <strain evidence="1">CBHHK002</strain>
    </source>
</reference>
<keyword evidence="2" id="KW-1185">Reference proteome</keyword>
<proteinExistence type="predicted"/>
<accession>A0AAD6ZFX3</accession>
<comment type="caution">
    <text evidence="1">The sequence shown here is derived from an EMBL/GenBank/DDBJ whole genome shotgun (WGS) entry which is preliminary data.</text>
</comment>
<evidence type="ECO:0000313" key="1">
    <source>
        <dbReference type="EMBL" id="KAJ7321256.1"/>
    </source>
</evidence>
<dbReference type="AlphaFoldDB" id="A0AAD6ZFX3"/>
<protein>
    <submittedName>
        <fullName evidence="1">Uncharacterized protein</fullName>
    </submittedName>
</protein>
<organism evidence="1 2">
    <name type="scientific">Mycena albidolilacea</name>
    <dbReference type="NCBI Taxonomy" id="1033008"/>
    <lineage>
        <taxon>Eukaryota</taxon>
        <taxon>Fungi</taxon>
        <taxon>Dikarya</taxon>
        <taxon>Basidiomycota</taxon>
        <taxon>Agaricomycotina</taxon>
        <taxon>Agaricomycetes</taxon>
        <taxon>Agaricomycetidae</taxon>
        <taxon>Agaricales</taxon>
        <taxon>Marasmiineae</taxon>
        <taxon>Mycenaceae</taxon>
        <taxon>Mycena</taxon>
    </lineage>
</organism>
<dbReference type="Proteomes" id="UP001218218">
    <property type="component" value="Unassembled WGS sequence"/>
</dbReference>
<dbReference type="EMBL" id="JARIHO010000051">
    <property type="protein sequence ID" value="KAJ7321256.1"/>
    <property type="molecule type" value="Genomic_DNA"/>
</dbReference>
<gene>
    <name evidence="1" type="ORF">DFH08DRAFT_1033802</name>
</gene>
<name>A0AAD6ZFX3_9AGAR</name>
<evidence type="ECO:0000313" key="2">
    <source>
        <dbReference type="Proteomes" id="UP001218218"/>
    </source>
</evidence>